<feature type="transmembrane region" description="Helical" evidence="8">
    <location>
        <begin position="40"/>
        <end position="65"/>
    </location>
</feature>
<dbReference type="InterPro" id="IPR017452">
    <property type="entry name" value="GPCR_Rhodpsn_7TM"/>
</dbReference>
<feature type="transmembrane region" description="Helical" evidence="8">
    <location>
        <begin position="77"/>
        <end position="102"/>
    </location>
</feature>
<feature type="domain" description="G-protein coupled receptors family 1 profile" evidence="9">
    <location>
        <begin position="57"/>
        <end position="154"/>
    </location>
</feature>
<dbReference type="GO" id="GO:0004930">
    <property type="term" value="F:G protein-coupled receptor activity"/>
    <property type="evidence" value="ECO:0007669"/>
    <property type="project" value="UniProtKB-KW"/>
</dbReference>
<evidence type="ECO:0000256" key="8">
    <source>
        <dbReference type="SAM" id="Phobius"/>
    </source>
</evidence>
<dbReference type="AlphaFoldDB" id="A0ABD0M8G2"/>
<dbReference type="Gene3D" id="1.20.1070.10">
    <property type="entry name" value="Rhodopsin 7-helix transmembrane proteins"/>
    <property type="match status" value="1"/>
</dbReference>
<organism evidence="10 11">
    <name type="scientific">Batillaria attramentaria</name>
    <dbReference type="NCBI Taxonomy" id="370345"/>
    <lineage>
        <taxon>Eukaryota</taxon>
        <taxon>Metazoa</taxon>
        <taxon>Spiralia</taxon>
        <taxon>Lophotrochozoa</taxon>
        <taxon>Mollusca</taxon>
        <taxon>Gastropoda</taxon>
        <taxon>Caenogastropoda</taxon>
        <taxon>Sorbeoconcha</taxon>
        <taxon>Cerithioidea</taxon>
        <taxon>Batillariidae</taxon>
        <taxon>Batillaria</taxon>
    </lineage>
</organism>
<sequence length="154" mass="16891">VDPENGSMLPSEMCSPPPTVETVHAPPRLEPLVRTDPTVAYIYICLMSIALLIGSVGNVLILVVIGAMRNLQKTGKIFIMNLALADLCVAAIADPMCIVGVVKGEQWFDDKLWLCETIAAFCLTACFCAFLSLTLASLNRYVFICHNTLYDKFF</sequence>
<dbReference type="SUPFAM" id="SSF81321">
    <property type="entry name" value="Family A G protein-coupled receptor-like"/>
    <property type="match status" value="1"/>
</dbReference>
<dbReference type="PANTHER" id="PTHR24240">
    <property type="entry name" value="OPSIN"/>
    <property type="match status" value="1"/>
</dbReference>
<comment type="caution">
    <text evidence="10">The sequence shown here is derived from an EMBL/GenBank/DDBJ whole genome shotgun (WGS) entry which is preliminary data.</text>
</comment>
<evidence type="ECO:0000313" key="10">
    <source>
        <dbReference type="EMBL" id="KAK7507795.1"/>
    </source>
</evidence>
<keyword evidence="2 8" id="KW-0812">Transmembrane</keyword>
<evidence type="ECO:0000313" key="11">
    <source>
        <dbReference type="Proteomes" id="UP001519460"/>
    </source>
</evidence>
<dbReference type="CDD" id="cd00637">
    <property type="entry name" value="7tm_classA_rhodopsin-like"/>
    <property type="match status" value="1"/>
</dbReference>
<dbReference type="Proteomes" id="UP001519460">
    <property type="component" value="Unassembled WGS sequence"/>
</dbReference>
<dbReference type="GO" id="GO:0016020">
    <property type="term" value="C:membrane"/>
    <property type="evidence" value="ECO:0007669"/>
    <property type="project" value="UniProtKB-SubCell"/>
</dbReference>
<accession>A0ABD0M8G2</accession>
<gene>
    <name evidence="10" type="ORF">BaRGS_00000760</name>
</gene>
<dbReference type="InterPro" id="IPR050125">
    <property type="entry name" value="GPCR_opsins"/>
</dbReference>
<name>A0ABD0M8G2_9CAEN</name>
<evidence type="ECO:0000256" key="4">
    <source>
        <dbReference type="ARBA" id="ARBA00023040"/>
    </source>
</evidence>
<keyword evidence="6" id="KW-0675">Receptor</keyword>
<keyword evidence="5 8" id="KW-0472">Membrane</keyword>
<keyword evidence="4" id="KW-0297">G-protein coupled receptor</keyword>
<evidence type="ECO:0000256" key="5">
    <source>
        <dbReference type="ARBA" id="ARBA00023136"/>
    </source>
</evidence>
<evidence type="ECO:0000256" key="1">
    <source>
        <dbReference type="ARBA" id="ARBA00004141"/>
    </source>
</evidence>
<dbReference type="PRINTS" id="PR00237">
    <property type="entry name" value="GPCRRHODOPSN"/>
</dbReference>
<evidence type="ECO:0000256" key="3">
    <source>
        <dbReference type="ARBA" id="ARBA00022989"/>
    </source>
</evidence>
<feature type="transmembrane region" description="Helical" evidence="8">
    <location>
        <begin position="118"/>
        <end position="138"/>
    </location>
</feature>
<keyword evidence="11" id="KW-1185">Reference proteome</keyword>
<evidence type="ECO:0000256" key="6">
    <source>
        <dbReference type="ARBA" id="ARBA00023170"/>
    </source>
</evidence>
<keyword evidence="7" id="KW-0807">Transducer</keyword>
<keyword evidence="3 8" id="KW-1133">Transmembrane helix</keyword>
<dbReference type="Pfam" id="PF00001">
    <property type="entry name" value="7tm_1"/>
    <property type="match status" value="1"/>
</dbReference>
<evidence type="ECO:0000259" key="9">
    <source>
        <dbReference type="PROSITE" id="PS50262"/>
    </source>
</evidence>
<dbReference type="InterPro" id="IPR000276">
    <property type="entry name" value="GPCR_Rhodpsn"/>
</dbReference>
<dbReference type="PROSITE" id="PS50262">
    <property type="entry name" value="G_PROTEIN_RECEP_F1_2"/>
    <property type="match status" value="1"/>
</dbReference>
<proteinExistence type="predicted"/>
<feature type="non-terminal residue" evidence="10">
    <location>
        <position position="1"/>
    </location>
</feature>
<reference evidence="10 11" key="1">
    <citation type="journal article" date="2023" name="Sci. Data">
        <title>Genome assembly of the Korean intertidal mud-creeper Batillaria attramentaria.</title>
        <authorList>
            <person name="Patra A.K."/>
            <person name="Ho P.T."/>
            <person name="Jun S."/>
            <person name="Lee S.J."/>
            <person name="Kim Y."/>
            <person name="Won Y.J."/>
        </authorList>
    </citation>
    <scope>NUCLEOTIDE SEQUENCE [LARGE SCALE GENOMIC DNA]</scope>
    <source>
        <strain evidence="10">Wonlab-2016</strain>
    </source>
</reference>
<evidence type="ECO:0000256" key="7">
    <source>
        <dbReference type="ARBA" id="ARBA00023224"/>
    </source>
</evidence>
<protein>
    <recommendedName>
        <fullName evidence="9">G-protein coupled receptors family 1 profile domain-containing protein</fullName>
    </recommendedName>
</protein>
<comment type="subcellular location">
    <subcellularLocation>
        <location evidence="1">Membrane</location>
        <topology evidence="1">Multi-pass membrane protein</topology>
    </subcellularLocation>
</comment>
<dbReference type="EMBL" id="JACVVK020000003">
    <property type="protein sequence ID" value="KAK7507795.1"/>
    <property type="molecule type" value="Genomic_DNA"/>
</dbReference>
<feature type="non-terminal residue" evidence="10">
    <location>
        <position position="154"/>
    </location>
</feature>
<evidence type="ECO:0000256" key="2">
    <source>
        <dbReference type="ARBA" id="ARBA00022692"/>
    </source>
</evidence>